<sequence>MCCPGPFFSSVVLGGTAILNLGSDEQKDELLPRLANGKLILSLAATEPGNWYGMDNIQAVIREDGPDLILDGTKLFVENAHISDYILCVARTVGRNADTGLSLVLVDPNSPGVACAMLDTLAFEKQCEVVFDKVSVSRAHVLGELGGRGLHWRI</sequence>
<dbReference type="SUPFAM" id="SSF56645">
    <property type="entry name" value="Acyl-CoA dehydrogenase NM domain-like"/>
    <property type="match status" value="1"/>
</dbReference>
<feature type="domain" description="Acyl-CoA oxidase/dehydrogenase middle" evidence="2">
    <location>
        <begin position="43"/>
        <end position="134"/>
    </location>
</feature>
<dbReference type="InterPro" id="IPR050741">
    <property type="entry name" value="Acyl-CoA_dehydrogenase"/>
</dbReference>
<accession>A0A5K7YU16</accession>
<dbReference type="Gene3D" id="1.10.540.10">
    <property type="entry name" value="Acyl-CoA dehydrogenase/oxidase, N-terminal domain"/>
    <property type="match status" value="1"/>
</dbReference>
<dbReference type="KEGG" id="dalk:DSCA_37040"/>
<evidence type="ECO:0000313" key="3">
    <source>
        <dbReference type="EMBL" id="BBO69774.1"/>
    </source>
</evidence>
<gene>
    <name evidence="3" type="ORF">DSCA_37040</name>
</gene>
<proteinExistence type="predicted"/>
<dbReference type="InterPro" id="IPR037069">
    <property type="entry name" value="AcylCoA_DH/ox_N_sf"/>
</dbReference>
<keyword evidence="1" id="KW-0560">Oxidoreductase</keyword>
<dbReference type="Gene3D" id="2.40.110.10">
    <property type="entry name" value="Butyryl-CoA Dehydrogenase, subunit A, domain 2"/>
    <property type="match status" value="1"/>
</dbReference>
<protein>
    <recommendedName>
        <fullName evidence="2">Acyl-CoA oxidase/dehydrogenase middle domain-containing protein</fullName>
    </recommendedName>
</protein>
<reference evidence="3 4" key="1">
    <citation type="submission" date="2019-11" db="EMBL/GenBank/DDBJ databases">
        <title>Comparative genomics of hydrocarbon-degrading Desulfosarcina strains.</title>
        <authorList>
            <person name="Watanabe M."/>
            <person name="Kojima H."/>
            <person name="Fukui M."/>
        </authorList>
    </citation>
    <scope>NUCLEOTIDE SEQUENCE [LARGE SCALE GENOMIC DNA]</scope>
    <source>
        <strain evidence="3 4">PL12</strain>
    </source>
</reference>
<keyword evidence="4" id="KW-1185">Reference proteome</keyword>
<dbReference type="RefSeq" id="WP_167527851.1">
    <property type="nucleotide sequence ID" value="NZ_AP021874.1"/>
</dbReference>
<dbReference type="PANTHER" id="PTHR48083">
    <property type="entry name" value="MEDIUM-CHAIN SPECIFIC ACYL-COA DEHYDROGENASE, MITOCHONDRIAL-RELATED"/>
    <property type="match status" value="1"/>
</dbReference>
<dbReference type="InterPro" id="IPR009100">
    <property type="entry name" value="AcylCoA_DH/oxidase_NM_dom_sf"/>
</dbReference>
<dbReference type="GO" id="GO:0003995">
    <property type="term" value="F:acyl-CoA dehydrogenase activity"/>
    <property type="evidence" value="ECO:0007669"/>
    <property type="project" value="TreeGrafter"/>
</dbReference>
<dbReference type="AlphaFoldDB" id="A0A5K7YU16"/>
<dbReference type="Pfam" id="PF02770">
    <property type="entry name" value="Acyl-CoA_dh_M"/>
    <property type="match status" value="1"/>
</dbReference>
<dbReference type="GO" id="GO:0033539">
    <property type="term" value="P:fatty acid beta-oxidation using acyl-CoA dehydrogenase"/>
    <property type="evidence" value="ECO:0007669"/>
    <property type="project" value="TreeGrafter"/>
</dbReference>
<dbReference type="PANTHER" id="PTHR48083:SF2">
    <property type="entry name" value="MEDIUM-CHAIN SPECIFIC ACYL-COA DEHYDROGENASE, MITOCHONDRIAL"/>
    <property type="match status" value="1"/>
</dbReference>
<dbReference type="GO" id="GO:0050660">
    <property type="term" value="F:flavin adenine dinucleotide binding"/>
    <property type="evidence" value="ECO:0007669"/>
    <property type="project" value="InterPro"/>
</dbReference>
<dbReference type="EMBL" id="AP021874">
    <property type="protein sequence ID" value="BBO69774.1"/>
    <property type="molecule type" value="Genomic_DNA"/>
</dbReference>
<dbReference type="GO" id="GO:0005737">
    <property type="term" value="C:cytoplasm"/>
    <property type="evidence" value="ECO:0007669"/>
    <property type="project" value="TreeGrafter"/>
</dbReference>
<dbReference type="Proteomes" id="UP000427906">
    <property type="component" value="Chromosome"/>
</dbReference>
<evidence type="ECO:0000313" key="4">
    <source>
        <dbReference type="Proteomes" id="UP000427906"/>
    </source>
</evidence>
<name>A0A5K7YU16_9BACT</name>
<evidence type="ECO:0000259" key="2">
    <source>
        <dbReference type="Pfam" id="PF02770"/>
    </source>
</evidence>
<evidence type="ECO:0000256" key="1">
    <source>
        <dbReference type="ARBA" id="ARBA00023002"/>
    </source>
</evidence>
<organism evidence="3 4">
    <name type="scientific">Desulfosarcina alkanivorans</name>
    <dbReference type="NCBI Taxonomy" id="571177"/>
    <lineage>
        <taxon>Bacteria</taxon>
        <taxon>Pseudomonadati</taxon>
        <taxon>Thermodesulfobacteriota</taxon>
        <taxon>Desulfobacteria</taxon>
        <taxon>Desulfobacterales</taxon>
        <taxon>Desulfosarcinaceae</taxon>
        <taxon>Desulfosarcina</taxon>
    </lineage>
</organism>
<dbReference type="InterPro" id="IPR006091">
    <property type="entry name" value="Acyl-CoA_Oxase/DH_mid-dom"/>
</dbReference>
<dbReference type="InterPro" id="IPR046373">
    <property type="entry name" value="Acyl-CoA_Oxase/DH_mid-dom_sf"/>
</dbReference>